<evidence type="ECO:0000313" key="4">
    <source>
        <dbReference type="Proteomes" id="UP000293874"/>
    </source>
</evidence>
<dbReference type="GO" id="GO:0005975">
    <property type="term" value="P:carbohydrate metabolic process"/>
    <property type="evidence" value="ECO:0007669"/>
    <property type="project" value="InterPro"/>
</dbReference>
<comment type="caution">
    <text evidence="3">The sequence shown here is derived from an EMBL/GenBank/DDBJ whole genome shotgun (WGS) entry which is preliminary data.</text>
</comment>
<dbReference type="InterPro" id="IPR002509">
    <property type="entry name" value="NODB_dom"/>
</dbReference>
<feature type="domain" description="NodB homology" evidence="2">
    <location>
        <begin position="18"/>
        <end position="138"/>
    </location>
</feature>
<keyword evidence="4" id="KW-1185">Reference proteome</keyword>
<dbReference type="PANTHER" id="PTHR34216">
    <property type="match status" value="1"/>
</dbReference>
<dbReference type="InterPro" id="IPR051398">
    <property type="entry name" value="Polysacch_Deacetylase"/>
</dbReference>
<dbReference type="GO" id="GO:0016810">
    <property type="term" value="F:hydrolase activity, acting on carbon-nitrogen (but not peptide) bonds"/>
    <property type="evidence" value="ECO:0007669"/>
    <property type="project" value="InterPro"/>
</dbReference>
<dbReference type="Proteomes" id="UP000293874">
    <property type="component" value="Unassembled WGS sequence"/>
</dbReference>
<dbReference type="PANTHER" id="PTHR34216:SF11">
    <property type="entry name" value="CHITOOLIGOSACCHARIDE DEACETYLASE"/>
    <property type="match status" value="1"/>
</dbReference>
<evidence type="ECO:0000256" key="1">
    <source>
        <dbReference type="ARBA" id="ARBA00022729"/>
    </source>
</evidence>
<name>A0A4Q7N337_9BACT</name>
<dbReference type="Gene3D" id="3.20.20.370">
    <property type="entry name" value="Glycoside hydrolase/deacetylase"/>
    <property type="match status" value="1"/>
</dbReference>
<protein>
    <submittedName>
        <fullName evidence="3">Peptidoglycan/xylan/chitin deacetylase (PgdA/CDA1 family)</fullName>
    </submittedName>
</protein>
<dbReference type="Pfam" id="PF01522">
    <property type="entry name" value="Polysacc_deac_1"/>
    <property type="match status" value="1"/>
</dbReference>
<keyword evidence="1" id="KW-0732">Signal</keyword>
<dbReference type="AlphaFoldDB" id="A0A4Q7N337"/>
<organism evidence="3 4">
    <name type="scientific">Pseudobacter ginsenosidimutans</name>
    <dbReference type="NCBI Taxonomy" id="661488"/>
    <lineage>
        <taxon>Bacteria</taxon>
        <taxon>Pseudomonadati</taxon>
        <taxon>Bacteroidota</taxon>
        <taxon>Chitinophagia</taxon>
        <taxon>Chitinophagales</taxon>
        <taxon>Chitinophagaceae</taxon>
        <taxon>Pseudobacter</taxon>
    </lineage>
</organism>
<reference evidence="3 4" key="1">
    <citation type="submission" date="2019-02" db="EMBL/GenBank/DDBJ databases">
        <title>Genomic Encyclopedia of Type Strains, Phase IV (KMG-IV): sequencing the most valuable type-strain genomes for metagenomic binning, comparative biology and taxonomic classification.</title>
        <authorList>
            <person name="Goeker M."/>
        </authorList>
    </citation>
    <scope>NUCLEOTIDE SEQUENCE [LARGE SCALE GENOMIC DNA]</scope>
    <source>
        <strain evidence="3 4">DSM 18116</strain>
    </source>
</reference>
<evidence type="ECO:0000313" key="3">
    <source>
        <dbReference type="EMBL" id="RZS75549.1"/>
    </source>
</evidence>
<dbReference type="InterPro" id="IPR011330">
    <property type="entry name" value="Glyco_hydro/deAcase_b/a-brl"/>
</dbReference>
<accession>A0A4Q7N337</accession>
<dbReference type="CDD" id="cd10967">
    <property type="entry name" value="CE4_GLA_like_6s"/>
    <property type="match status" value="1"/>
</dbReference>
<dbReference type="EMBL" id="SGXA01000001">
    <property type="protein sequence ID" value="RZS75549.1"/>
    <property type="molecule type" value="Genomic_DNA"/>
</dbReference>
<gene>
    <name evidence="3" type="ORF">EV199_1418</name>
</gene>
<proteinExistence type="predicted"/>
<evidence type="ECO:0000259" key="2">
    <source>
        <dbReference type="Pfam" id="PF01522"/>
    </source>
</evidence>
<dbReference type="SUPFAM" id="SSF88713">
    <property type="entry name" value="Glycoside hydrolase/deacetylase"/>
    <property type="match status" value="1"/>
</dbReference>
<sequence>MLFCIHSFAQSTGSWKQHKCAVTLTYDDAIDPHLDQAIPLLDSLGLKATFFLTCSSPAFTKRIAEWKQVAVTGHELGNHTLFHPCEGGKPGRDWVIPEYDLRNYSIRRMQDEMRMTNAVLFSVDGKQQRTFAYPCGDQRLQDSLYLDPHDFVAARATGEQLISINEKNLYSLGCFGVNGHTGEQLINEVKKAMASGKAIVFLFHGVGGGHPINVSLEAHRQLLQFLKEQEKEICTTTFLELAEWIRGKQ</sequence>